<evidence type="ECO:0000256" key="5">
    <source>
        <dbReference type="ARBA" id="ARBA00022989"/>
    </source>
</evidence>
<feature type="transmembrane region" description="Helical" evidence="7">
    <location>
        <begin position="205"/>
        <end position="229"/>
    </location>
</feature>
<keyword evidence="10" id="KW-1185">Reference proteome</keyword>
<keyword evidence="6 7" id="KW-0472">Membrane</keyword>
<evidence type="ECO:0000313" key="9">
    <source>
        <dbReference type="EMBL" id="BBI32771.1"/>
    </source>
</evidence>
<evidence type="ECO:0000256" key="2">
    <source>
        <dbReference type="ARBA" id="ARBA00022448"/>
    </source>
</evidence>
<organism evidence="9 10">
    <name type="scientific">Cohnella abietis</name>
    <dbReference type="NCBI Taxonomy" id="2507935"/>
    <lineage>
        <taxon>Bacteria</taxon>
        <taxon>Bacillati</taxon>
        <taxon>Bacillota</taxon>
        <taxon>Bacilli</taxon>
        <taxon>Bacillales</taxon>
        <taxon>Paenibacillaceae</taxon>
        <taxon>Cohnella</taxon>
    </lineage>
</organism>
<dbReference type="AlphaFoldDB" id="A0A3T1D3Y8"/>
<comment type="subcellular location">
    <subcellularLocation>
        <location evidence="1 7">Cell membrane</location>
        <topology evidence="1 7">Multi-pass membrane protein</topology>
    </subcellularLocation>
</comment>
<feature type="transmembrane region" description="Helical" evidence="7">
    <location>
        <begin position="71"/>
        <end position="97"/>
    </location>
</feature>
<evidence type="ECO:0000313" key="10">
    <source>
        <dbReference type="Proteomes" id="UP000289856"/>
    </source>
</evidence>
<dbReference type="Proteomes" id="UP000289856">
    <property type="component" value="Chromosome"/>
</dbReference>
<name>A0A3T1D3Y8_9BACL</name>
<dbReference type="KEGG" id="cohn:KCTCHS21_21700"/>
<feature type="transmembrane region" description="Helical" evidence="7">
    <location>
        <begin position="269"/>
        <end position="294"/>
    </location>
</feature>
<evidence type="ECO:0000256" key="6">
    <source>
        <dbReference type="ARBA" id="ARBA00023136"/>
    </source>
</evidence>
<dbReference type="PROSITE" id="PS50928">
    <property type="entry name" value="ABC_TM1"/>
    <property type="match status" value="1"/>
</dbReference>
<dbReference type="GO" id="GO:0055085">
    <property type="term" value="P:transmembrane transport"/>
    <property type="evidence" value="ECO:0007669"/>
    <property type="project" value="InterPro"/>
</dbReference>
<accession>A0A3T1D3Y8</accession>
<dbReference type="PANTHER" id="PTHR43227">
    <property type="entry name" value="BLL4140 PROTEIN"/>
    <property type="match status" value="1"/>
</dbReference>
<dbReference type="SUPFAM" id="SSF161098">
    <property type="entry name" value="MetI-like"/>
    <property type="match status" value="1"/>
</dbReference>
<reference evidence="9 10" key="1">
    <citation type="submission" date="2019-01" db="EMBL/GenBank/DDBJ databases">
        <title>Complete genome sequence of Cohnella hallensis HS21 isolated from Korean fir (Abies koreana) rhizospheric soil.</title>
        <authorList>
            <person name="Jiang L."/>
            <person name="Kang S.W."/>
            <person name="Kim S."/>
            <person name="Jung J."/>
            <person name="Kim C.Y."/>
            <person name="Kim D.H."/>
            <person name="Kim S.W."/>
            <person name="Lee J."/>
        </authorList>
    </citation>
    <scope>NUCLEOTIDE SEQUENCE [LARGE SCALE GENOMIC DNA]</scope>
    <source>
        <strain evidence="9 10">HS21</strain>
    </source>
</reference>
<dbReference type="InterPro" id="IPR000515">
    <property type="entry name" value="MetI-like"/>
</dbReference>
<evidence type="ECO:0000256" key="3">
    <source>
        <dbReference type="ARBA" id="ARBA00022475"/>
    </source>
</evidence>
<gene>
    <name evidence="9" type="ORF">KCTCHS21_21700</name>
</gene>
<evidence type="ECO:0000256" key="7">
    <source>
        <dbReference type="RuleBase" id="RU363032"/>
    </source>
</evidence>
<dbReference type="RefSeq" id="WP_130607545.1">
    <property type="nucleotide sequence ID" value="NZ_AP019400.1"/>
</dbReference>
<dbReference type="PANTHER" id="PTHR43227:SF11">
    <property type="entry name" value="BLL4140 PROTEIN"/>
    <property type="match status" value="1"/>
</dbReference>
<evidence type="ECO:0000256" key="1">
    <source>
        <dbReference type="ARBA" id="ARBA00004651"/>
    </source>
</evidence>
<evidence type="ECO:0000256" key="4">
    <source>
        <dbReference type="ARBA" id="ARBA00022692"/>
    </source>
</evidence>
<dbReference type="Pfam" id="PF00528">
    <property type="entry name" value="BPD_transp_1"/>
    <property type="match status" value="1"/>
</dbReference>
<feature type="transmembrane region" description="Helical" evidence="7">
    <location>
        <begin position="109"/>
        <end position="129"/>
    </location>
</feature>
<feature type="domain" description="ABC transmembrane type-1" evidence="8">
    <location>
        <begin position="72"/>
        <end position="290"/>
    </location>
</feature>
<dbReference type="OrthoDB" id="9785836at2"/>
<keyword evidence="2 7" id="KW-0813">Transport</keyword>
<dbReference type="CDD" id="cd06261">
    <property type="entry name" value="TM_PBP2"/>
    <property type="match status" value="1"/>
</dbReference>
<evidence type="ECO:0000259" key="8">
    <source>
        <dbReference type="PROSITE" id="PS50928"/>
    </source>
</evidence>
<dbReference type="InterPro" id="IPR050809">
    <property type="entry name" value="UgpAE/MalFG_permease"/>
</dbReference>
<keyword evidence="4 7" id="KW-0812">Transmembrane</keyword>
<protein>
    <submittedName>
        <fullName evidence="9">Sugar ABC transporter permease</fullName>
    </submittedName>
</protein>
<comment type="similarity">
    <text evidence="7">Belongs to the binding-protein-dependent transport system permease family.</text>
</comment>
<feature type="transmembrane region" description="Helical" evidence="7">
    <location>
        <begin position="172"/>
        <end position="193"/>
    </location>
</feature>
<keyword evidence="3" id="KW-1003">Cell membrane</keyword>
<proteinExistence type="inferred from homology"/>
<dbReference type="Gene3D" id="1.10.3720.10">
    <property type="entry name" value="MetI-like"/>
    <property type="match status" value="1"/>
</dbReference>
<sequence>MAIKREFKRNYALYLMLLPAIILVLTYSYGPMAGLVIAFEKFTPARGIFGSKWVGWQNFNYVIGLPETIHILWNTVFIALMKIIAGLIFPIFISILLNEIRTKWFKNSIQTIIYMPYFLSWIIVGGILYDMLGRDGIVNATLSYFNLPNVFFFGNDTLFPYLLVTTDLWKTFGYSTIIYLAAIVGINPTLYEAAIVDGASRWRQIFHVTLPGMAPIIVLLATLSIGSVLNAGFEQVLVLTNNNSNTLVLNSGEIIDTFVYRLGIANAQYGLATAVGLFKSFVSFILVSLSYFLAYKAINYRIF</sequence>
<dbReference type="InterPro" id="IPR035906">
    <property type="entry name" value="MetI-like_sf"/>
</dbReference>
<dbReference type="EMBL" id="AP019400">
    <property type="protein sequence ID" value="BBI32771.1"/>
    <property type="molecule type" value="Genomic_DNA"/>
</dbReference>
<feature type="transmembrane region" description="Helical" evidence="7">
    <location>
        <begin position="12"/>
        <end position="30"/>
    </location>
</feature>
<dbReference type="GO" id="GO:0005886">
    <property type="term" value="C:plasma membrane"/>
    <property type="evidence" value="ECO:0007669"/>
    <property type="project" value="UniProtKB-SubCell"/>
</dbReference>
<keyword evidence="5 7" id="KW-1133">Transmembrane helix</keyword>